<dbReference type="GO" id="GO:0046983">
    <property type="term" value="F:protein dimerization activity"/>
    <property type="evidence" value="ECO:0007669"/>
    <property type="project" value="InterPro"/>
</dbReference>
<keyword evidence="3" id="KW-1185">Reference proteome</keyword>
<dbReference type="Pfam" id="PF05699">
    <property type="entry name" value="Dimer_Tnp_hAT"/>
    <property type="match status" value="1"/>
</dbReference>
<sequence length="69" mass="7977">VDILQRFKDHGENSFPVISILARIYLAKSMSTAPQDRFFSLSGYVVNELRTRLDEDCAEKLCLMRANWP</sequence>
<dbReference type="OrthoDB" id="3560146at2759"/>
<dbReference type="EMBL" id="NBNE01004627">
    <property type="protein sequence ID" value="OWZ05063.1"/>
    <property type="molecule type" value="Genomic_DNA"/>
</dbReference>
<dbReference type="SUPFAM" id="SSF53098">
    <property type="entry name" value="Ribonuclease H-like"/>
    <property type="match status" value="1"/>
</dbReference>
<evidence type="ECO:0000313" key="2">
    <source>
        <dbReference type="EMBL" id="OWZ05063.1"/>
    </source>
</evidence>
<feature type="non-terminal residue" evidence="2">
    <location>
        <position position="1"/>
    </location>
</feature>
<dbReference type="AlphaFoldDB" id="A0A225VI22"/>
<evidence type="ECO:0000313" key="3">
    <source>
        <dbReference type="Proteomes" id="UP000198211"/>
    </source>
</evidence>
<organism evidence="2 3">
    <name type="scientific">Phytophthora megakarya</name>
    <dbReference type="NCBI Taxonomy" id="4795"/>
    <lineage>
        <taxon>Eukaryota</taxon>
        <taxon>Sar</taxon>
        <taxon>Stramenopiles</taxon>
        <taxon>Oomycota</taxon>
        <taxon>Peronosporomycetes</taxon>
        <taxon>Peronosporales</taxon>
        <taxon>Peronosporaceae</taxon>
        <taxon>Phytophthora</taxon>
    </lineage>
</organism>
<feature type="domain" description="HAT C-terminal dimerisation" evidence="1">
    <location>
        <begin position="5"/>
        <end position="66"/>
    </location>
</feature>
<evidence type="ECO:0000259" key="1">
    <source>
        <dbReference type="Pfam" id="PF05699"/>
    </source>
</evidence>
<gene>
    <name evidence="2" type="ORF">PHMEG_00022920</name>
</gene>
<dbReference type="STRING" id="4795.A0A225VI22"/>
<dbReference type="InterPro" id="IPR008906">
    <property type="entry name" value="HATC_C_dom"/>
</dbReference>
<comment type="caution">
    <text evidence="2">The sequence shown here is derived from an EMBL/GenBank/DDBJ whole genome shotgun (WGS) entry which is preliminary data.</text>
</comment>
<accession>A0A225VI22</accession>
<protein>
    <recommendedName>
        <fullName evidence="1">HAT C-terminal dimerisation domain-containing protein</fullName>
    </recommendedName>
</protein>
<dbReference type="InterPro" id="IPR012337">
    <property type="entry name" value="RNaseH-like_sf"/>
</dbReference>
<dbReference type="Proteomes" id="UP000198211">
    <property type="component" value="Unassembled WGS sequence"/>
</dbReference>
<reference evidence="3" key="1">
    <citation type="submission" date="2017-03" db="EMBL/GenBank/DDBJ databases">
        <title>Phytopthora megakarya and P. palmivora, two closely related causual agents of cacao black pod achieved similar genome size and gene model numbers by different mechanisms.</title>
        <authorList>
            <person name="Ali S."/>
            <person name="Shao J."/>
            <person name="Larry D.J."/>
            <person name="Kronmiller B."/>
            <person name="Shen D."/>
            <person name="Strem M.D."/>
            <person name="Melnick R.L."/>
            <person name="Guiltinan M.J."/>
            <person name="Tyler B.M."/>
            <person name="Meinhardt L.W."/>
            <person name="Bailey B.A."/>
        </authorList>
    </citation>
    <scope>NUCLEOTIDE SEQUENCE [LARGE SCALE GENOMIC DNA]</scope>
    <source>
        <strain evidence="3">zdho120</strain>
    </source>
</reference>
<proteinExistence type="predicted"/>
<name>A0A225VI22_9STRA</name>